<evidence type="ECO:0000313" key="5">
    <source>
        <dbReference type="EMBL" id="MBE9065973.1"/>
    </source>
</evidence>
<keyword evidence="6" id="KW-1185">Reference proteome</keyword>
<organism evidence="5 6">
    <name type="scientific">Leptolyngbya cf. ectocarpi LEGE 11479</name>
    <dbReference type="NCBI Taxonomy" id="1828722"/>
    <lineage>
        <taxon>Bacteria</taxon>
        <taxon>Bacillati</taxon>
        <taxon>Cyanobacteriota</taxon>
        <taxon>Cyanophyceae</taxon>
        <taxon>Leptolyngbyales</taxon>
        <taxon>Leptolyngbyaceae</taxon>
        <taxon>Leptolyngbya group</taxon>
        <taxon>Leptolyngbya</taxon>
    </lineage>
</organism>
<dbReference type="SUPFAM" id="SSF52540">
    <property type="entry name" value="P-loop containing nucleoside triphosphate hydrolases"/>
    <property type="match status" value="1"/>
</dbReference>
<evidence type="ECO:0000256" key="3">
    <source>
        <dbReference type="PROSITE-ProRule" id="PRU00339"/>
    </source>
</evidence>
<dbReference type="PANTHER" id="PTHR44858:SF1">
    <property type="entry name" value="UDP-N-ACETYLGLUCOSAMINE--PEPTIDE N-ACETYLGLUCOSAMINYLTRANSFERASE SPINDLY-RELATED"/>
    <property type="match status" value="1"/>
</dbReference>
<evidence type="ECO:0000256" key="4">
    <source>
        <dbReference type="SAM" id="Phobius"/>
    </source>
</evidence>
<dbReference type="InterPro" id="IPR011990">
    <property type="entry name" value="TPR-like_helical_dom_sf"/>
</dbReference>
<dbReference type="Pfam" id="PF13181">
    <property type="entry name" value="TPR_8"/>
    <property type="match status" value="2"/>
</dbReference>
<feature type="repeat" description="TPR" evidence="3">
    <location>
        <begin position="620"/>
        <end position="653"/>
    </location>
</feature>
<feature type="repeat" description="TPR" evidence="3">
    <location>
        <begin position="824"/>
        <end position="857"/>
    </location>
</feature>
<dbReference type="SMART" id="SM00028">
    <property type="entry name" value="TPR"/>
    <property type="match status" value="12"/>
</dbReference>
<evidence type="ECO:0000313" key="6">
    <source>
        <dbReference type="Proteomes" id="UP000615026"/>
    </source>
</evidence>
<proteinExistence type="predicted"/>
<keyword evidence="2 3" id="KW-0802">TPR repeat</keyword>
<dbReference type="AlphaFoldDB" id="A0A928X2Q7"/>
<dbReference type="GO" id="GO:0046813">
    <property type="term" value="P:receptor-mediated virion attachment to host cell"/>
    <property type="evidence" value="ECO:0007669"/>
    <property type="project" value="TreeGrafter"/>
</dbReference>
<feature type="transmembrane region" description="Helical" evidence="4">
    <location>
        <begin position="12"/>
        <end position="37"/>
    </location>
</feature>
<accession>A0A928X2Q7</accession>
<keyword evidence="4" id="KW-0812">Transmembrane</keyword>
<dbReference type="RefSeq" id="WP_193991378.1">
    <property type="nucleotide sequence ID" value="NZ_JADEXP010000024.1"/>
</dbReference>
<dbReference type="Proteomes" id="UP000615026">
    <property type="component" value="Unassembled WGS sequence"/>
</dbReference>
<feature type="repeat" description="TPR" evidence="3">
    <location>
        <begin position="688"/>
        <end position="721"/>
    </location>
</feature>
<name>A0A928X2Q7_LEPEC</name>
<feature type="repeat" description="TPR" evidence="3">
    <location>
        <begin position="586"/>
        <end position="619"/>
    </location>
</feature>
<gene>
    <name evidence="5" type="ORF">IQ260_04835</name>
</gene>
<keyword evidence="4" id="KW-0472">Membrane</keyword>
<keyword evidence="4" id="KW-1133">Transmembrane helix</keyword>
<dbReference type="Pfam" id="PF00515">
    <property type="entry name" value="TPR_1"/>
    <property type="match status" value="2"/>
</dbReference>
<feature type="repeat" description="TPR" evidence="3">
    <location>
        <begin position="790"/>
        <end position="823"/>
    </location>
</feature>
<protein>
    <submittedName>
        <fullName evidence="5">Tetratricopeptide repeat protein</fullName>
    </submittedName>
</protein>
<dbReference type="PROSITE" id="PS50005">
    <property type="entry name" value="TPR"/>
    <property type="match status" value="9"/>
</dbReference>
<dbReference type="Gene3D" id="1.25.40.10">
    <property type="entry name" value="Tetratricopeptide repeat domain"/>
    <property type="match status" value="5"/>
</dbReference>
<dbReference type="InterPro" id="IPR019734">
    <property type="entry name" value="TPR_rpt"/>
</dbReference>
<feature type="repeat" description="TPR" evidence="3">
    <location>
        <begin position="552"/>
        <end position="585"/>
    </location>
</feature>
<dbReference type="InterPro" id="IPR050498">
    <property type="entry name" value="Ycf3"/>
</dbReference>
<dbReference type="InterPro" id="IPR027417">
    <property type="entry name" value="P-loop_NTPase"/>
</dbReference>
<dbReference type="SUPFAM" id="SSF48452">
    <property type="entry name" value="TPR-like"/>
    <property type="match status" value="2"/>
</dbReference>
<dbReference type="GO" id="GO:0009279">
    <property type="term" value="C:cell outer membrane"/>
    <property type="evidence" value="ECO:0007669"/>
    <property type="project" value="TreeGrafter"/>
</dbReference>
<reference evidence="5" key="1">
    <citation type="submission" date="2020-10" db="EMBL/GenBank/DDBJ databases">
        <authorList>
            <person name="Castelo-Branco R."/>
            <person name="Eusebio N."/>
            <person name="Adriana R."/>
            <person name="Vieira A."/>
            <person name="Brugerolle De Fraissinette N."/>
            <person name="Rezende De Castro R."/>
            <person name="Schneider M.P."/>
            <person name="Vasconcelos V."/>
            <person name="Leao P.N."/>
        </authorList>
    </citation>
    <scope>NUCLEOTIDE SEQUENCE</scope>
    <source>
        <strain evidence="5">LEGE 11479</strain>
    </source>
</reference>
<dbReference type="EMBL" id="JADEXP010000024">
    <property type="protein sequence ID" value="MBE9065973.1"/>
    <property type="molecule type" value="Genomic_DNA"/>
</dbReference>
<evidence type="ECO:0000256" key="1">
    <source>
        <dbReference type="ARBA" id="ARBA00022737"/>
    </source>
</evidence>
<feature type="repeat" description="TPR" evidence="3">
    <location>
        <begin position="756"/>
        <end position="789"/>
    </location>
</feature>
<keyword evidence="1" id="KW-0677">Repeat</keyword>
<dbReference type="Pfam" id="PF13424">
    <property type="entry name" value="TPR_12"/>
    <property type="match status" value="1"/>
</dbReference>
<dbReference type="Pfam" id="PF13432">
    <property type="entry name" value="TPR_16"/>
    <property type="match status" value="1"/>
</dbReference>
<feature type="repeat" description="TPR" evidence="3">
    <location>
        <begin position="722"/>
        <end position="755"/>
    </location>
</feature>
<sequence>MARRQKRNYRKSFRLFVGIGAFILAFGFIVWCVYSLFPSLFPAWFKKVVQITGGFGALLALSSAAVTVILPIRELTREQEAADATGLADSKPIRRVKYETLTARLGKSGKIPWIDRGAANPGLLREHGRVAIVGWMKSGKTREAAEIIRTATEDGTIAAVYEPTSALDLIKQDSLAESITIQVDDRERTLFFIDELGLRPEKERLERLSQCLDTITNLRRDTYCLITIQQERLTDTVRDWLSEHSFYLLELGALNISQRQELVNTSKDIWEFHITPDAVNALANLTDGRPYSIVFTLQQASQETELSKVLVEKLLNQSDEEAWAEQRRNIISLEPLAEVLLESIATFVSAGVTPRASSIKQYACYQSGYKRQRQNVFNLIERAAKRWITFDIVETEGLFTIPEPLVLPLLKGNNTAKSELKSFVAQYKSDWLNTCLIKAMEAFDGAFKTSLWKKTSRKLSKISLPKTYYRVHNFVVDSSTWKRTFGQLIDKFFYWPVDRILLLAELGEYTSRENYLLYNALLEKGSSLINEERYKDAIDCCTKAMILSSNNARAYTYRGQAYRCLEKWEEAIADQNRAVEIDQNYSWIIAQRGITYRLMKRYDDALNDFNRAIELDSKHVWAIAHRGITYRLMKRYDDALNSFNRAIQLDGKHGWIVVQRGITCLDMNQYKNALQNFNQAIKLDHSDDLAIAHRGITYRLMKQYEDALNDFNQAIQLDSTDGWVITHRGITYRLMKQYEDALNDFNRAIELDKTYDLAIAQRGFTYRLMKRYEDALNDFNRAIELDETYDWAIAQRGITYRFIRQYDDALNDFNRAIELDNKDSWVISEKGFTYLLIGNYGDAVRELGKATQQDPEDDWSLYLKSLAHRKLSAPDKALSSLNQAISIADQEYEVRPGSYLNTFDLALYHLANRNIQEAVKYYETALITCKNIYDVETAITDLEGFSKLFPKHQGVSVVLQLLKSKLNELKKYLNGL</sequence>
<evidence type="ECO:0000256" key="2">
    <source>
        <dbReference type="ARBA" id="ARBA00022803"/>
    </source>
</evidence>
<comment type="caution">
    <text evidence="5">The sequence shown here is derived from an EMBL/GenBank/DDBJ whole genome shotgun (WGS) entry which is preliminary data.</text>
</comment>
<feature type="repeat" description="TPR" evidence="3">
    <location>
        <begin position="654"/>
        <end position="687"/>
    </location>
</feature>
<dbReference type="PANTHER" id="PTHR44858">
    <property type="entry name" value="TETRATRICOPEPTIDE REPEAT PROTEIN 6"/>
    <property type="match status" value="1"/>
</dbReference>